<reference evidence="4" key="1">
    <citation type="journal article" date="2020" name="Stud. Mycol.">
        <title>101 Dothideomycetes genomes: a test case for predicting lifestyles and emergence of pathogens.</title>
        <authorList>
            <person name="Haridas S."/>
            <person name="Albert R."/>
            <person name="Binder M."/>
            <person name="Bloem J."/>
            <person name="Labutti K."/>
            <person name="Salamov A."/>
            <person name="Andreopoulos B."/>
            <person name="Baker S."/>
            <person name="Barry K."/>
            <person name="Bills G."/>
            <person name="Bluhm B."/>
            <person name="Cannon C."/>
            <person name="Castanera R."/>
            <person name="Culley D."/>
            <person name="Daum C."/>
            <person name="Ezra D."/>
            <person name="Gonzalez J."/>
            <person name="Henrissat B."/>
            <person name="Kuo A."/>
            <person name="Liang C."/>
            <person name="Lipzen A."/>
            <person name="Lutzoni F."/>
            <person name="Magnuson J."/>
            <person name="Mondo S."/>
            <person name="Nolan M."/>
            <person name="Ohm R."/>
            <person name="Pangilinan J."/>
            <person name="Park H.-J."/>
            <person name="Ramirez L."/>
            <person name="Alfaro M."/>
            <person name="Sun H."/>
            <person name="Tritt A."/>
            <person name="Yoshinaga Y."/>
            <person name="Zwiers L.-H."/>
            <person name="Turgeon B."/>
            <person name="Goodwin S."/>
            <person name="Spatafora J."/>
            <person name="Crous P."/>
            <person name="Grigoriev I."/>
        </authorList>
    </citation>
    <scope>NUCLEOTIDE SEQUENCE</scope>
    <source>
        <strain evidence="4">CBS 262.69</strain>
    </source>
</reference>
<proteinExistence type="predicted"/>
<dbReference type="EMBL" id="ML996695">
    <property type="protein sequence ID" value="KAF2400357.1"/>
    <property type="molecule type" value="Genomic_DNA"/>
</dbReference>
<comment type="subcellular location">
    <subcellularLocation>
        <location evidence="1">Cytoplasm</location>
    </subcellularLocation>
</comment>
<dbReference type="GO" id="GO:0005869">
    <property type="term" value="C:dynactin complex"/>
    <property type="evidence" value="ECO:0007669"/>
    <property type="project" value="InterPro"/>
</dbReference>
<feature type="compositionally biased region" description="Basic and acidic residues" evidence="3">
    <location>
        <begin position="78"/>
        <end position="88"/>
    </location>
</feature>
<organism evidence="4 5">
    <name type="scientific">Trichodelitschia bisporula</name>
    <dbReference type="NCBI Taxonomy" id="703511"/>
    <lineage>
        <taxon>Eukaryota</taxon>
        <taxon>Fungi</taxon>
        <taxon>Dikarya</taxon>
        <taxon>Ascomycota</taxon>
        <taxon>Pezizomycotina</taxon>
        <taxon>Dothideomycetes</taxon>
        <taxon>Dothideomycetes incertae sedis</taxon>
        <taxon>Phaeotrichales</taxon>
        <taxon>Phaeotrichaceae</taxon>
        <taxon>Trichodelitschia</taxon>
    </lineage>
</organism>
<dbReference type="Proteomes" id="UP000799640">
    <property type="component" value="Unassembled WGS sequence"/>
</dbReference>
<gene>
    <name evidence="4" type="ORF">EJ06DRAFT_556681</name>
</gene>
<feature type="region of interest" description="Disordered" evidence="3">
    <location>
        <begin position="206"/>
        <end position="226"/>
    </location>
</feature>
<feature type="compositionally biased region" description="Low complexity" evidence="3">
    <location>
        <begin position="34"/>
        <end position="51"/>
    </location>
</feature>
<evidence type="ECO:0000313" key="4">
    <source>
        <dbReference type="EMBL" id="KAF2400357.1"/>
    </source>
</evidence>
<dbReference type="OrthoDB" id="4977at2759"/>
<accession>A0A6G1HWZ1</accession>
<evidence type="ECO:0000256" key="3">
    <source>
        <dbReference type="SAM" id="MobiDB-lite"/>
    </source>
</evidence>
<feature type="compositionally biased region" description="Acidic residues" evidence="3">
    <location>
        <begin position="146"/>
        <end position="166"/>
    </location>
</feature>
<evidence type="ECO:0000256" key="1">
    <source>
        <dbReference type="ARBA" id="ARBA00004496"/>
    </source>
</evidence>
<protein>
    <recommendedName>
        <fullName evidence="6">Dynactin subunit</fullName>
    </recommendedName>
</protein>
<dbReference type="GO" id="GO:0005737">
    <property type="term" value="C:cytoplasm"/>
    <property type="evidence" value="ECO:0007669"/>
    <property type="project" value="UniProtKB-SubCell"/>
</dbReference>
<evidence type="ECO:0000256" key="2">
    <source>
        <dbReference type="ARBA" id="ARBA00022490"/>
    </source>
</evidence>
<sequence length="426" mass="45323">MASIRKYATLPDIDQAPDVYETPDLADDVSTIQATTARSPSPSSSSGSTSAIDRQPLEPTSARTRFRPTRVSATQADFSDRVAGERRSYVTSHRRRRKYDDDGSELGSGSDAEDESLERRIARLRREIEEVRALAQEQKAAKSSDSDEDEDEDEDEEDEEDEDSDAEGPLATITQLSSTLDAVYAARRDRPTGAEAAFNHTYAKLSKPSALPSPTPAAPPAPAAPATLSPQLTQALAKAAAFDARLTFLESALGLSGTSMPDSSATKPIVPTLDALDRAIHALASNPAALDAAAAKTRALVKEAEKLRAPAAGAAGDEFGHGERAAKVGALYAQLGTLDALAPTLPLVLERLRTLRALHSTAAGAGTALDEVTRQQEDLGAEVKLWREALEGLEKQMGEGKGVLKENVASVGGWVREIEARVQKMS</sequence>
<dbReference type="InterPro" id="IPR028133">
    <property type="entry name" value="Dynamitin"/>
</dbReference>
<evidence type="ECO:0008006" key="6">
    <source>
        <dbReference type="Google" id="ProtNLM"/>
    </source>
</evidence>
<name>A0A6G1HWZ1_9PEZI</name>
<feature type="compositionally biased region" description="Pro residues" evidence="3">
    <location>
        <begin position="211"/>
        <end position="223"/>
    </location>
</feature>
<keyword evidence="2" id="KW-0963">Cytoplasm</keyword>
<dbReference type="GO" id="GO:0007017">
    <property type="term" value="P:microtubule-based process"/>
    <property type="evidence" value="ECO:0007669"/>
    <property type="project" value="InterPro"/>
</dbReference>
<feature type="region of interest" description="Disordered" evidence="3">
    <location>
        <begin position="132"/>
        <end position="177"/>
    </location>
</feature>
<dbReference type="PANTHER" id="PTHR15346">
    <property type="entry name" value="DYNACTIN SUBUNIT"/>
    <property type="match status" value="1"/>
</dbReference>
<evidence type="ECO:0000313" key="5">
    <source>
        <dbReference type="Proteomes" id="UP000799640"/>
    </source>
</evidence>
<keyword evidence="5" id="KW-1185">Reference proteome</keyword>
<dbReference type="AlphaFoldDB" id="A0A6G1HWZ1"/>
<feature type="region of interest" description="Disordered" evidence="3">
    <location>
        <begin position="1"/>
        <end position="117"/>
    </location>
</feature>
<dbReference type="Pfam" id="PF04912">
    <property type="entry name" value="Dynamitin"/>
    <property type="match status" value="1"/>
</dbReference>